<dbReference type="GO" id="GO:0005886">
    <property type="term" value="C:plasma membrane"/>
    <property type="evidence" value="ECO:0007669"/>
    <property type="project" value="TreeGrafter"/>
</dbReference>
<evidence type="ECO:0000256" key="6">
    <source>
        <dbReference type="ARBA" id="ARBA00022837"/>
    </source>
</evidence>
<dbReference type="Proteomes" id="UP000094527">
    <property type="component" value="Unassembled WGS sequence"/>
</dbReference>
<keyword evidence="4" id="KW-0597">Phosphoprotein</keyword>
<comment type="cofactor">
    <cofactor evidence="1 11">
        <name>Ca(2+)</name>
        <dbReference type="ChEBI" id="CHEBI:29108"/>
    </cofactor>
</comment>
<evidence type="ECO:0000256" key="4">
    <source>
        <dbReference type="ARBA" id="ARBA00022553"/>
    </source>
</evidence>
<evidence type="ECO:0000256" key="7">
    <source>
        <dbReference type="ARBA" id="ARBA00022989"/>
    </source>
</evidence>
<evidence type="ECO:0000256" key="2">
    <source>
        <dbReference type="ARBA" id="ARBA00004606"/>
    </source>
</evidence>
<keyword evidence="7" id="KW-1133">Transmembrane helix</keyword>
<comment type="subcellular location">
    <subcellularLocation>
        <location evidence="2">Membrane</location>
        <topology evidence="2">Single-pass type II membrane protein</topology>
    </subcellularLocation>
</comment>
<comment type="similarity">
    <text evidence="3 11">Belongs to the phospholipid scramblase family.</text>
</comment>
<proteinExistence type="inferred from homology"/>
<dbReference type="GO" id="GO:0017128">
    <property type="term" value="F:phospholipid scramblase activity"/>
    <property type="evidence" value="ECO:0007669"/>
    <property type="project" value="InterPro"/>
</dbReference>
<keyword evidence="13" id="KW-1185">Reference proteome</keyword>
<protein>
    <recommendedName>
        <fullName evidence="11">Phospholipid scramblase</fullName>
    </recommendedName>
</protein>
<keyword evidence="9 11" id="KW-0564">Palmitate</keyword>
<name>A0A1D2M2H3_ORCCI</name>
<evidence type="ECO:0000256" key="9">
    <source>
        <dbReference type="ARBA" id="ARBA00023139"/>
    </source>
</evidence>
<dbReference type="AlphaFoldDB" id="A0A1D2M2H3"/>
<reference evidence="12 13" key="1">
    <citation type="journal article" date="2016" name="Genome Biol. Evol.">
        <title>Gene Family Evolution Reflects Adaptation to Soil Environmental Stressors in the Genome of the Collembolan Orchesella cincta.</title>
        <authorList>
            <person name="Faddeeva-Vakhrusheva A."/>
            <person name="Derks M.F."/>
            <person name="Anvar S.Y."/>
            <person name="Agamennone V."/>
            <person name="Suring W."/>
            <person name="Smit S."/>
            <person name="van Straalen N.M."/>
            <person name="Roelofs D."/>
        </authorList>
    </citation>
    <scope>NUCLEOTIDE SEQUENCE [LARGE SCALE GENOMIC DNA]</scope>
    <source>
        <tissue evidence="12">Mixed pool</tissue>
    </source>
</reference>
<evidence type="ECO:0000256" key="10">
    <source>
        <dbReference type="ARBA" id="ARBA00023288"/>
    </source>
</evidence>
<organism evidence="12 13">
    <name type="scientific">Orchesella cincta</name>
    <name type="common">Springtail</name>
    <name type="synonym">Podura cincta</name>
    <dbReference type="NCBI Taxonomy" id="48709"/>
    <lineage>
        <taxon>Eukaryota</taxon>
        <taxon>Metazoa</taxon>
        <taxon>Ecdysozoa</taxon>
        <taxon>Arthropoda</taxon>
        <taxon>Hexapoda</taxon>
        <taxon>Collembola</taxon>
        <taxon>Entomobryomorpha</taxon>
        <taxon>Entomobryoidea</taxon>
        <taxon>Orchesellidae</taxon>
        <taxon>Orchesellinae</taxon>
        <taxon>Orchesella</taxon>
    </lineage>
</organism>
<evidence type="ECO:0000256" key="8">
    <source>
        <dbReference type="ARBA" id="ARBA00023136"/>
    </source>
</evidence>
<dbReference type="PANTHER" id="PTHR23248">
    <property type="entry name" value="PHOSPHOLIPID SCRAMBLASE-RELATED"/>
    <property type="match status" value="1"/>
</dbReference>
<keyword evidence="8" id="KW-0472">Membrane</keyword>
<comment type="function">
    <text evidence="11">May mediate accelerated ATP-independent bidirectional transbilayer migration of phospholipids upon binding calcium ions that results in a loss of phospholipid asymmetry in the plasma membrane.</text>
</comment>
<keyword evidence="5" id="KW-0812">Transmembrane</keyword>
<evidence type="ECO:0000256" key="1">
    <source>
        <dbReference type="ARBA" id="ARBA00001913"/>
    </source>
</evidence>
<keyword evidence="10 11" id="KW-0449">Lipoprotein</keyword>
<sequence>FPNLLARLWNTRADCAPQCSPRFGISYSIGSALIIKQKWNFWQRFLGVRQRISYKVKDSQGQRIVYRKGRYGLPALFCPSWAVSRHSGARVEPAVPTICDYVKRRWCSALVKFKEMVCVFFEEAFTDADNFGISFPMDLDVPMKAVMLWAHAFCIDFMFFENVSESRANDALGML</sequence>
<dbReference type="OrthoDB" id="191150at2759"/>
<dbReference type="InterPro" id="IPR005552">
    <property type="entry name" value="Scramblase"/>
</dbReference>
<comment type="caution">
    <text evidence="12">The sequence shown here is derived from an EMBL/GenBank/DDBJ whole genome shotgun (WGS) entry which is preliminary data.</text>
</comment>
<evidence type="ECO:0000256" key="11">
    <source>
        <dbReference type="RuleBase" id="RU363116"/>
    </source>
</evidence>
<evidence type="ECO:0000313" key="13">
    <source>
        <dbReference type="Proteomes" id="UP000094527"/>
    </source>
</evidence>
<keyword evidence="6 11" id="KW-0106">Calcium</keyword>
<evidence type="ECO:0000256" key="5">
    <source>
        <dbReference type="ARBA" id="ARBA00022692"/>
    </source>
</evidence>
<dbReference type="Pfam" id="PF03803">
    <property type="entry name" value="Scramblase"/>
    <property type="match status" value="1"/>
</dbReference>
<accession>A0A1D2M2H3</accession>
<dbReference type="EMBL" id="LJIJ01005990">
    <property type="protein sequence ID" value="ODM87167.1"/>
    <property type="molecule type" value="Genomic_DNA"/>
</dbReference>
<gene>
    <name evidence="12" type="ORF">Ocin01_19515</name>
</gene>
<evidence type="ECO:0000313" key="12">
    <source>
        <dbReference type="EMBL" id="ODM87167.1"/>
    </source>
</evidence>
<feature type="non-terminal residue" evidence="12">
    <location>
        <position position="1"/>
    </location>
</feature>
<dbReference type="PANTHER" id="PTHR23248:SF38">
    <property type="entry name" value="PHOSPHOLIPID SCRAMBLASE 1"/>
    <property type="match status" value="1"/>
</dbReference>
<evidence type="ECO:0000256" key="3">
    <source>
        <dbReference type="ARBA" id="ARBA00005350"/>
    </source>
</evidence>